<dbReference type="PROSITE" id="PS52015">
    <property type="entry name" value="TONB_CTD"/>
    <property type="match status" value="1"/>
</dbReference>
<evidence type="ECO:0000259" key="7">
    <source>
        <dbReference type="PROSITE" id="PS52015"/>
    </source>
</evidence>
<dbReference type="EMBL" id="LDJH01000026">
    <property type="protein sequence ID" value="KRG55274.1"/>
    <property type="molecule type" value="Genomic_DNA"/>
</dbReference>
<feature type="region of interest" description="Disordered" evidence="5">
    <location>
        <begin position="59"/>
        <end position="88"/>
    </location>
</feature>
<evidence type="ECO:0000256" key="5">
    <source>
        <dbReference type="SAM" id="MobiDB-lite"/>
    </source>
</evidence>
<evidence type="ECO:0000313" key="8">
    <source>
        <dbReference type="EMBL" id="KRG55274.1"/>
    </source>
</evidence>
<keyword evidence="4" id="KW-0472">Membrane</keyword>
<keyword evidence="3" id="KW-1133">Transmembrane helix</keyword>
<sequence>MRGGWQVALLSAAVLAGSNAVAQAADHPLRPLVYPPALRAKNIGGQVILRVQRDAQGRLRDVQVERSSGHPEQDQQHPRVAGQPGRLP</sequence>
<proteinExistence type="predicted"/>
<organism evidence="8 9">
    <name type="scientific">Stenotrophomonas koreensis</name>
    <dbReference type="NCBI Taxonomy" id="266128"/>
    <lineage>
        <taxon>Bacteria</taxon>
        <taxon>Pseudomonadati</taxon>
        <taxon>Pseudomonadota</taxon>
        <taxon>Gammaproteobacteria</taxon>
        <taxon>Lysobacterales</taxon>
        <taxon>Lysobacteraceae</taxon>
        <taxon>Stenotrophomonas</taxon>
    </lineage>
</organism>
<dbReference type="InterPro" id="IPR037682">
    <property type="entry name" value="TonB_C"/>
</dbReference>
<name>A0A0R0BLS9_9GAMM</name>
<comment type="subcellular location">
    <subcellularLocation>
        <location evidence="1">Membrane</location>
        <topology evidence="1">Single-pass membrane protein</topology>
    </subcellularLocation>
</comment>
<feature type="chain" id="PRO_5006392652" description="TonB C-terminal domain-containing protein" evidence="6">
    <location>
        <begin position="25"/>
        <end position="88"/>
    </location>
</feature>
<dbReference type="GO" id="GO:0016020">
    <property type="term" value="C:membrane"/>
    <property type="evidence" value="ECO:0007669"/>
    <property type="project" value="UniProtKB-SubCell"/>
</dbReference>
<evidence type="ECO:0000256" key="6">
    <source>
        <dbReference type="SAM" id="SignalP"/>
    </source>
</evidence>
<comment type="caution">
    <text evidence="8">The sequence shown here is derived from an EMBL/GenBank/DDBJ whole genome shotgun (WGS) entry which is preliminary data.</text>
</comment>
<protein>
    <recommendedName>
        <fullName evidence="7">TonB C-terminal domain-containing protein</fullName>
    </recommendedName>
</protein>
<dbReference type="Gene3D" id="3.30.1150.10">
    <property type="match status" value="1"/>
</dbReference>
<evidence type="ECO:0000256" key="4">
    <source>
        <dbReference type="ARBA" id="ARBA00023136"/>
    </source>
</evidence>
<evidence type="ECO:0000313" key="9">
    <source>
        <dbReference type="Proteomes" id="UP000051254"/>
    </source>
</evidence>
<reference evidence="8 9" key="1">
    <citation type="submission" date="2015-05" db="EMBL/GenBank/DDBJ databases">
        <title>Genome sequencing and analysis of members of genus Stenotrophomonas.</title>
        <authorList>
            <person name="Patil P.P."/>
            <person name="Midha S."/>
            <person name="Patil P.B."/>
        </authorList>
    </citation>
    <scope>NUCLEOTIDE SEQUENCE [LARGE SCALE GENOMIC DNA]</scope>
    <source>
        <strain evidence="8 9">DSM 17805</strain>
    </source>
</reference>
<dbReference type="Pfam" id="PF03544">
    <property type="entry name" value="TonB_C"/>
    <property type="match status" value="1"/>
</dbReference>
<dbReference type="SUPFAM" id="SSF74653">
    <property type="entry name" value="TolA/TonB C-terminal domain"/>
    <property type="match status" value="1"/>
</dbReference>
<dbReference type="STRING" id="266128.ABB25_12130"/>
<keyword evidence="6" id="KW-0732">Signal</keyword>
<evidence type="ECO:0000256" key="2">
    <source>
        <dbReference type="ARBA" id="ARBA00022692"/>
    </source>
</evidence>
<feature type="compositionally biased region" description="Basic and acidic residues" evidence="5">
    <location>
        <begin position="59"/>
        <end position="77"/>
    </location>
</feature>
<dbReference type="InterPro" id="IPR006260">
    <property type="entry name" value="TonB/TolA_C"/>
</dbReference>
<dbReference type="NCBIfam" id="TIGR01352">
    <property type="entry name" value="tonB_Cterm"/>
    <property type="match status" value="1"/>
</dbReference>
<evidence type="ECO:0000256" key="1">
    <source>
        <dbReference type="ARBA" id="ARBA00004167"/>
    </source>
</evidence>
<accession>A0A0R0BLS9</accession>
<feature type="domain" description="TonB C-terminal" evidence="7">
    <location>
        <begin position="19"/>
        <end position="88"/>
    </location>
</feature>
<gene>
    <name evidence="8" type="ORF">ABB25_12130</name>
</gene>
<keyword evidence="9" id="KW-1185">Reference proteome</keyword>
<feature type="signal peptide" evidence="6">
    <location>
        <begin position="1"/>
        <end position="24"/>
    </location>
</feature>
<dbReference type="GO" id="GO:0055085">
    <property type="term" value="P:transmembrane transport"/>
    <property type="evidence" value="ECO:0007669"/>
    <property type="project" value="InterPro"/>
</dbReference>
<dbReference type="AlphaFoldDB" id="A0A0R0BLS9"/>
<dbReference type="Proteomes" id="UP000051254">
    <property type="component" value="Unassembled WGS sequence"/>
</dbReference>
<evidence type="ECO:0000256" key="3">
    <source>
        <dbReference type="ARBA" id="ARBA00022989"/>
    </source>
</evidence>
<keyword evidence="2" id="KW-0812">Transmembrane</keyword>
<dbReference type="PATRIC" id="fig|266128.3.peg.1494"/>